<feature type="transmembrane region" description="Helical" evidence="6">
    <location>
        <begin position="42"/>
        <end position="65"/>
    </location>
</feature>
<dbReference type="InterPro" id="IPR020846">
    <property type="entry name" value="MFS_dom"/>
</dbReference>
<sequence length="271" mass="29660">MLKIMSYPKIKIINPLLAQSISAFGVLFLPPIAPFIVTEFSISGLLTGLTLSSFYFGAIVSSFLTGSIVSYLGVRKSIVISLLILGVFIILASLTQSLTLMLLLFIMAGTGYSLINPAINQLITQDFSREVRGLAMSIKQTGVTLGGAIAASLLPFLTAVFDWRSSVFITGLIIIGISFYFLFILRSYEAPKLANHFSPGQMWGGINVIFHNLDLMRLSMVSFFLVGAQFSFFMYFVLYLNNDVGYSVAFASTLLAFPKVQAPLDEWFGGC</sequence>
<dbReference type="EMBL" id="JAUSUQ010000020">
    <property type="protein sequence ID" value="MDQ0340828.1"/>
    <property type="molecule type" value="Genomic_DNA"/>
</dbReference>
<keyword evidence="4 6" id="KW-1133">Transmembrane helix</keyword>
<evidence type="ECO:0000256" key="1">
    <source>
        <dbReference type="ARBA" id="ARBA00004651"/>
    </source>
</evidence>
<protein>
    <submittedName>
        <fullName evidence="8">MFS family permease</fullName>
    </submittedName>
</protein>
<evidence type="ECO:0000259" key="7">
    <source>
        <dbReference type="PROSITE" id="PS50850"/>
    </source>
</evidence>
<dbReference type="Gene3D" id="1.20.1250.20">
    <property type="entry name" value="MFS general substrate transporter like domains"/>
    <property type="match status" value="1"/>
</dbReference>
<keyword evidence="3 6" id="KW-0812">Transmembrane</keyword>
<dbReference type="RefSeq" id="WP_307343141.1">
    <property type="nucleotide sequence ID" value="NZ_JAUSUQ010000020.1"/>
</dbReference>
<evidence type="ECO:0000256" key="2">
    <source>
        <dbReference type="ARBA" id="ARBA00022448"/>
    </source>
</evidence>
<comment type="subcellular location">
    <subcellularLocation>
        <location evidence="1">Cell membrane</location>
        <topology evidence="1">Multi-pass membrane protein</topology>
    </subcellularLocation>
</comment>
<dbReference type="PANTHER" id="PTHR23527">
    <property type="entry name" value="BLL3282 PROTEIN"/>
    <property type="match status" value="1"/>
</dbReference>
<dbReference type="Proteomes" id="UP001232445">
    <property type="component" value="Unassembled WGS sequence"/>
</dbReference>
<keyword evidence="2" id="KW-0813">Transport</keyword>
<evidence type="ECO:0000313" key="9">
    <source>
        <dbReference type="Proteomes" id="UP001232445"/>
    </source>
</evidence>
<feature type="transmembrane region" description="Helical" evidence="6">
    <location>
        <begin position="100"/>
        <end position="119"/>
    </location>
</feature>
<dbReference type="PANTHER" id="PTHR23527:SF1">
    <property type="entry name" value="BLL3282 PROTEIN"/>
    <property type="match status" value="1"/>
</dbReference>
<feature type="domain" description="Major facilitator superfamily (MFS) profile" evidence="7">
    <location>
        <begin position="11"/>
        <end position="271"/>
    </location>
</feature>
<evidence type="ECO:0000256" key="4">
    <source>
        <dbReference type="ARBA" id="ARBA00022989"/>
    </source>
</evidence>
<dbReference type="InterPro" id="IPR011701">
    <property type="entry name" value="MFS"/>
</dbReference>
<name>A0ABU0CWM7_9BACI</name>
<evidence type="ECO:0000256" key="3">
    <source>
        <dbReference type="ARBA" id="ARBA00022692"/>
    </source>
</evidence>
<keyword evidence="5 6" id="KW-0472">Membrane</keyword>
<gene>
    <name evidence="8" type="ORF">J2S00_003668</name>
</gene>
<feature type="transmembrane region" description="Helical" evidence="6">
    <location>
        <begin position="140"/>
        <end position="161"/>
    </location>
</feature>
<dbReference type="SUPFAM" id="SSF103473">
    <property type="entry name" value="MFS general substrate transporter"/>
    <property type="match status" value="1"/>
</dbReference>
<evidence type="ECO:0000313" key="8">
    <source>
        <dbReference type="EMBL" id="MDQ0340828.1"/>
    </source>
</evidence>
<dbReference type="InterPro" id="IPR052952">
    <property type="entry name" value="MFS-Transporter"/>
</dbReference>
<feature type="transmembrane region" description="Helical" evidence="6">
    <location>
        <begin position="167"/>
        <end position="185"/>
    </location>
</feature>
<feature type="transmembrane region" description="Helical" evidence="6">
    <location>
        <begin position="77"/>
        <end position="94"/>
    </location>
</feature>
<proteinExistence type="predicted"/>
<evidence type="ECO:0000256" key="5">
    <source>
        <dbReference type="ARBA" id="ARBA00023136"/>
    </source>
</evidence>
<dbReference type="InterPro" id="IPR036259">
    <property type="entry name" value="MFS_trans_sf"/>
</dbReference>
<feature type="transmembrane region" description="Helical" evidence="6">
    <location>
        <begin position="12"/>
        <end position="36"/>
    </location>
</feature>
<keyword evidence="9" id="KW-1185">Reference proteome</keyword>
<comment type="caution">
    <text evidence="8">The sequence shown here is derived from an EMBL/GenBank/DDBJ whole genome shotgun (WGS) entry which is preliminary data.</text>
</comment>
<dbReference type="Pfam" id="PF07690">
    <property type="entry name" value="MFS_1"/>
    <property type="match status" value="1"/>
</dbReference>
<evidence type="ECO:0000256" key="6">
    <source>
        <dbReference type="SAM" id="Phobius"/>
    </source>
</evidence>
<dbReference type="PROSITE" id="PS50850">
    <property type="entry name" value="MFS"/>
    <property type="match status" value="1"/>
</dbReference>
<reference evidence="8 9" key="1">
    <citation type="submission" date="2023-07" db="EMBL/GenBank/DDBJ databases">
        <title>Genomic Encyclopedia of Type Strains, Phase IV (KMG-IV): sequencing the most valuable type-strain genomes for metagenomic binning, comparative biology and taxonomic classification.</title>
        <authorList>
            <person name="Goeker M."/>
        </authorList>
    </citation>
    <scope>NUCLEOTIDE SEQUENCE [LARGE SCALE GENOMIC DNA]</scope>
    <source>
        <strain evidence="8 9">DSM 17740</strain>
    </source>
</reference>
<feature type="transmembrane region" description="Helical" evidence="6">
    <location>
        <begin position="220"/>
        <end position="240"/>
    </location>
</feature>
<accession>A0ABU0CWM7</accession>
<organism evidence="8 9">
    <name type="scientific">Caldalkalibacillus uzonensis</name>
    <dbReference type="NCBI Taxonomy" id="353224"/>
    <lineage>
        <taxon>Bacteria</taxon>
        <taxon>Bacillati</taxon>
        <taxon>Bacillota</taxon>
        <taxon>Bacilli</taxon>
        <taxon>Bacillales</taxon>
        <taxon>Bacillaceae</taxon>
        <taxon>Caldalkalibacillus</taxon>
    </lineage>
</organism>